<reference evidence="9" key="1">
    <citation type="journal article" date="2019" name="Int. J. Syst. Evol. Microbiol.">
        <title>The Global Catalogue of Microorganisms (GCM) 10K type strain sequencing project: providing services to taxonomists for standard genome sequencing and annotation.</title>
        <authorList>
            <consortium name="The Broad Institute Genomics Platform"/>
            <consortium name="The Broad Institute Genome Sequencing Center for Infectious Disease"/>
            <person name="Wu L."/>
            <person name="Ma J."/>
        </authorList>
    </citation>
    <scope>NUCLEOTIDE SEQUENCE [LARGE SCALE GENOMIC DNA]</scope>
    <source>
        <strain evidence="9">JCM 17933</strain>
    </source>
</reference>
<evidence type="ECO:0000256" key="6">
    <source>
        <dbReference type="PROSITE-ProRule" id="PRU01362"/>
    </source>
</evidence>
<dbReference type="InterPro" id="IPR029494">
    <property type="entry name" value="DarT"/>
</dbReference>
<dbReference type="EMBL" id="BAABHF010000046">
    <property type="protein sequence ID" value="GAA4510852.1"/>
    <property type="molecule type" value="Genomic_DNA"/>
</dbReference>
<evidence type="ECO:0000259" key="7">
    <source>
        <dbReference type="PROSITE" id="PS52018"/>
    </source>
</evidence>
<keyword evidence="2" id="KW-0328">Glycosyltransferase</keyword>
<feature type="domain" description="DarT" evidence="7">
    <location>
        <begin position="16"/>
        <end position="215"/>
    </location>
</feature>
<evidence type="ECO:0000256" key="4">
    <source>
        <dbReference type="ARBA" id="ARBA00022695"/>
    </source>
</evidence>
<proteinExistence type="inferred from homology"/>
<evidence type="ECO:0000256" key="3">
    <source>
        <dbReference type="ARBA" id="ARBA00022679"/>
    </source>
</evidence>
<dbReference type="Pfam" id="PF14487">
    <property type="entry name" value="DarT"/>
    <property type="match status" value="1"/>
</dbReference>
<organism evidence="8 9">
    <name type="scientific">Actinoallomurus oryzae</name>
    <dbReference type="NCBI Taxonomy" id="502180"/>
    <lineage>
        <taxon>Bacteria</taxon>
        <taxon>Bacillati</taxon>
        <taxon>Actinomycetota</taxon>
        <taxon>Actinomycetes</taxon>
        <taxon>Streptosporangiales</taxon>
        <taxon>Thermomonosporaceae</taxon>
        <taxon>Actinoallomurus</taxon>
    </lineage>
</organism>
<keyword evidence="5 6" id="KW-0238">DNA-binding</keyword>
<evidence type="ECO:0000313" key="9">
    <source>
        <dbReference type="Proteomes" id="UP001500503"/>
    </source>
</evidence>
<accession>A0ABP8QTB6</accession>
<comment type="caution">
    <text evidence="6">Lacks conserved residue(s) required for the propagation of feature annotation.</text>
</comment>
<comment type="similarity">
    <text evidence="6">Belongs to the DarT ADP-ribosyltransferase family.</text>
</comment>
<comment type="caution">
    <text evidence="8">The sequence shown here is derived from an EMBL/GenBank/DDBJ whole genome shotgun (WGS) entry which is preliminary data.</text>
</comment>
<dbReference type="RefSeq" id="WP_345471958.1">
    <property type="nucleotide sequence ID" value="NZ_BAABHF010000046.1"/>
</dbReference>
<keyword evidence="3" id="KW-0808">Transferase</keyword>
<sequence>MSRSEILAYAHELGITEILHFTTNKGLVGIFASGGILSRDRLEEDKYIEHIYTPNCEDRLKDADWTDYVNLSISRINGRMLGVSGNWHNTEDVWWVILSLDVSVLDAPGVYFTTTNNTYSNCVIRGTGVDGLKALFAGAVEWGWYGSKISRYPSMPDEYTTDPQAEVLYPGKVPISALRKIYVKEGEHQDAVYGMLSPFPSVPRVPVLNAPEVFR</sequence>
<dbReference type="PROSITE" id="PS52018">
    <property type="entry name" value="DART"/>
    <property type="match status" value="1"/>
</dbReference>
<protein>
    <recommendedName>
        <fullName evidence="7">DarT domain-containing protein</fullName>
    </recommendedName>
</protein>
<evidence type="ECO:0000256" key="1">
    <source>
        <dbReference type="ARBA" id="ARBA00022649"/>
    </source>
</evidence>
<dbReference type="Proteomes" id="UP001500503">
    <property type="component" value="Unassembled WGS sequence"/>
</dbReference>
<evidence type="ECO:0000256" key="5">
    <source>
        <dbReference type="ARBA" id="ARBA00023125"/>
    </source>
</evidence>
<evidence type="ECO:0000313" key="8">
    <source>
        <dbReference type="EMBL" id="GAA4510852.1"/>
    </source>
</evidence>
<gene>
    <name evidence="8" type="ORF">GCM10023191_074090</name>
</gene>
<keyword evidence="9" id="KW-1185">Reference proteome</keyword>
<name>A0ABP8QTB6_9ACTN</name>
<keyword evidence="1 6" id="KW-1277">Toxin-antitoxin system</keyword>
<keyword evidence="4" id="KW-0548">Nucleotidyltransferase</keyword>
<evidence type="ECO:0000256" key="2">
    <source>
        <dbReference type="ARBA" id="ARBA00022676"/>
    </source>
</evidence>